<dbReference type="OrthoDB" id="5298546at2"/>
<evidence type="ECO:0000256" key="1">
    <source>
        <dbReference type="ARBA" id="ARBA00001966"/>
    </source>
</evidence>
<dbReference type="GO" id="GO:0046872">
    <property type="term" value="F:metal ion binding"/>
    <property type="evidence" value="ECO:0007669"/>
    <property type="project" value="UniProtKB-KW"/>
</dbReference>
<dbReference type="InterPro" id="IPR007197">
    <property type="entry name" value="rSAM"/>
</dbReference>
<keyword evidence="5" id="KW-0479">Metal-binding</keyword>
<keyword evidence="3" id="KW-0808">Transferase</keyword>
<dbReference type="GO" id="GO:0051539">
    <property type="term" value="F:4 iron, 4 sulfur cluster binding"/>
    <property type="evidence" value="ECO:0007669"/>
    <property type="project" value="UniProtKB-KW"/>
</dbReference>
<dbReference type="SFLD" id="SFLDS00029">
    <property type="entry name" value="Radical_SAM"/>
    <property type="match status" value="1"/>
</dbReference>
<dbReference type="Gene3D" id="3.20.20.70">
    <property type="entry name" value="Aldolase class I"/>
    <property type="match status" value="1"/>
</dbReference>
<dbReference type="InterPro" id="IPR013785">
    <property type="entry name" value="Aldolase_TIM"/>
</dbReference>
<comment type="cofactor">
    <cofactor evidence="1">
        <name>[4Fe-4S] cluster</name>
        <dbReference type="ChEBI" id="CHEBI:49883"/>
    </cofactor>
</comment>
<gene>
    <name evidence="10" type="ORF">B5D80_04565</name>
</gene>
<keyword evidence="2" id="KW-0489">Methyltransferase</keyword>
<dbReference type="SFLD" id="SFLDG01082">
    <property type="entry name" value="B12-binding_domain_containing"/>
    <property type="match status" value="1"/>
</dbReference>
<dbReference type="SUPFAM" id="SSF102114">
    <property type="entry name" value="Radical SAM enzymes"/>
    <property type="match status" value="1"/>
</dbReference>
<dbReference type="EMBL" id="MZMV01000005">
    <property type="protein sequence ID" value="OWV11565.1"/>
    <property type="molecule type" value="Genomic_DNA"/>
</dbReference>
<dbReference type="InterPro" id="IPR034466">
    <property type="entry name" value="Methyltransferase_Class_B"/>
</dbReference>
<dbReference type="Pfam" id="PF04055">
    <property type="entry name" value="Radical_SAM"/>
    <property type="match status" value="1"/>
</dbReference>
<dbReference type="AlphaFoldDB" id="A0A2D0AXT5"/>
<keyword evidence="7" id="KW-0411">Iron-sulfur</keyword>
<keyword evidence="11" id="KW-1185">Reference proteome</keyword>
<dbReference type="PROSITE" id="PS51918">
    <property type="entry name" value="RADICAL_SAM"/>
    <property type="match status" value="1"/>
</dbReference>
<dbReference type="PANTHER" id="PTHR43409:SF7">
    <property type="entry name" value="BLL1977 PROTEIN"/>
    <property type="match status" value="1"/>
</dbReference>
<evidence type="ECO:0000256" key="4">
    <source>
        <dbReference type="ARBA" id="ARBA00022691"/>
    </source>
</evidence>
<proteinExistence type="predicted"/>
<dbReference type="InterPro" id="IPR006638">
    <property type="entry name" value="Elp3/MiaA/NifB-like_rSAM"/>
</dbReference>
<keyword evidence="4" id="KW-0949">S-adenosyl-L-methionine</keyword>
<feature type="domain" description="B12-binding" evidence="8">
    <location>
        <begin position="22"/>
        <end position="165"/>
    </location>
</feature>
<dbReference type="Proteomes" id="UP000197174">
    <property type="component" value="Unassembled WGS sequence"/>
</dbReference>
<dbReference type="Pfam" id="PF02310">
    <property type="entry name" value="B12-binding"/>
    <property type="match status" value="1"/>
</dbReference>
<evidence type="ECO:0000259" key="9">
    <source>
        <dbReference type="PROSITE" id="PS51918"/>
    </source>
</evidence>
<dbReference type="CDD" id="cd01335">
    <property type="entry name" value="Radical_SAM"/>
    <property type="match status" value="1"/>
</dbReference>
<evidence type="ECO:0000256" key="7">
    <source>
        <dbReference type="ARBA" id="ARBA00023014"/>
    </source>
</evidence>
<reference evidence="10 11" key="1">
    <citation type="submission" date="2017-03" db="EMBL/GenBank/DDBJ databases">
        <title>Whole genome sequence of Micromonospora wenchangensis, isolated from mangrove soil.</title>
        <authorList>
            <person name="Yang H."/>
        </authorList>
    </citation>
    <scope>NUCLEOTIDE SEQUENCE [LARGE SCALE GENOMIC DNA]</scope>
    <source>
        <strain evidence="10 11">CCTCC AA 2012002</strain>
    </source>
</reference>
<dbReference type="SMART" id="SM00729">
    <property type="entry name" value="Elp3"/>
    <property type="match status" value="1"/>
</dbReference>
<evidence type="ECO:0000256" key="2">
    <source>
        <dbReference type="ARBA" id="ARBA00022603"/>
    </source>
</evidence>
<feature type="domain" description="Radical SAM core" evidence="9">
    <location>
        <begin position="205"/>
        <end position="433"/>
    </location>
</feature>
<evidence type="ECO:0000259" key="8">
    <source>
        <dbReference type="PROSITE" id="PS51332"/>
    </source>
</evidence>
<dbReference type="CDD" id="cd02068">
    <property type="entry name" value="radical_SAM_B12_BD"/>
    <property type="match status" value="1"/>
</dbReference>
<keyword evidence="6" id="KW-0408">Iron</keyword>
<dbReference type="GO" id="GO:0003824">
    <property type="term" value="F:catalytic activity"/>
    <property type="evidence" value="ECO:0007669"/>
    <property type="project" value="InterPro"/>
</dbReference>
<dbReference type="GO" id="GO:0031419">
    <property type="term" value="F:cobalamin binding"/>
    <property type="evidence" value="ECO:0007669"/>
    <property type="project" value="InterPro"/>
</dbReference>
<sequence length="482" mass="54675">MSTVPVPQRRLFWRNFDIQYHSVHPNLRHMKRNMWELPHWALWLGGVLEAHGYSDMGVLDLYTDPGTFNAPGRLAKDVVEKAARDNPADVYLFSPMTVNLCYAYEISTVIKQVHPAATVVYGGVVATPLAHEVAAHPSVDYVVVDRGERALPALLDALRDGRDVATVGNLVYRDSHGRTSRTAIRYPDVAPADLPFPKIDLFPASSGGDIRYLRQVYALGCPYQCTFCTIQTIGRRPGYFPIERVLREIRAYRAHYGAHHNIYWGDETFTLHPERTLELLDALDREGDVRYDCQTRLNCLTDDRVLRKLKSSGCQWIEIGLETASQDSHHTHKHHMNLDTTIETLKRVRDAGLATCAFTVNGFPDQTPDDMVRSIDWISDLIDQDLLQATYLFGLVPYPGSGMYQNPERFGMKILHRDFSLYHEDLPPVYATDKATPDQIYQVFLDGLDTFAQAMDKRPYFSDVPPVGDLTEYGGFWADAHV</sequence>
<dbReference type="InterPro" id="IPR058240">
    <property type="entry name" value="rSAM_sf"/>
</dbReference>
<dbReference type="InterPro" id="IPR051198">
    <property type="entry name" value="BchE-like"/>
</dbReference>
<comment type="caution">
    <text evidence="10">The sequence shown here is derived from an EMBL/GenBank/DDBJ whole genome shotgun (WGS) entry which is preliminary data.</text>
</comment>
<evidence type="ECO:0000256" key="5">
    <source>
        <dbReference type="ARBA" id="ARBA00022723"/>
    </source>
</evidence>
<dbReference type="InterPro" id="IPR006158">
    <property type="entry name" value="Cobalamin-bd"/>
</dbReference>
<evidence type="ECO:0000313" key="10">
    <source>
        <dbReference type="EMBL" id="OWV11565.1"/>
    </source>
</evidence>
<dbReference type="Gene3D" id="3.40.50.280">
    <property type="entry name" value="Cobalamin-binding domain"/>
    <property type="match status" value="1"/>
</dbReference>
<organism evidence="10 11">
    <name type="scientific">Micromonospora wenchangensis</name>
    <dbReference type="NCBI Taxonomy" id="1185415"/>
    <lineage>
        <taxon>Bacteria</taxon>
        <taxon>Bacillati</taxon>
        <taxon>Actinomycetota</taxon>
        <taxon>Actinomycetes</taxon>
        <taxon>Micromonosporales</taxon>
        <taxon>Micromonosporaceae</taxon>
        <taxon>Micromonospora</taxon>
    </lineage>
</organism>
<dbReference type="RefSeq" id="WP_088642486.1">
    <property type="nucleotide sequence ID" value="NZ_MZMV01000005.1"/>
</dbReference>
<evidence type="ECO:0000256" key="3">
    <source>
        <dbReference type="ARBA" id="ARBA00022679"/>
    </source>
</evidence>
<dbReference type="SFLD" id="SFLDG01123">
    <property type="entry name" value="methyltransferase_(Class_B)"/>
    <property type="match status" value="1"/>
</dbReference>
<evidence type="ECO:0000256" key="6">
    <source>
        <dbReference type="ARBA" id="ARBA00023004"/>
    </source>
</evidence>
<accession>A0A2D0AXT5</accession>
<name>A0A2D0AXT5_9ACTN</name>
<protein>
    <submittedName>
        <fullName evidence="10">Radical SAM protein</fullName>
    </submittedName>
</protein>
<dbReference type="PANTHER" id="PTHR43409">
    <property type="entry name" value="ANAEROBIC MAGNESIUM-PROTOPORPHYRIN IX MONOMETHYL ESTER CYCLASE-RELATED"/>
    <property type="match status" value="1"/>
</dbReference>
<dbReference type="PROSITE" id="PS51332">
    <property type="entry name" value="B12_BINDING"/>
    <property type="match status" value="1"/>
</dbReference>
<evidence type="ECO:0000313" key="11">
    <source>
        <dbReference type="Proteomes" id="UP000197174"/>
    </source>
</evidence>